<sequence>MTSELSRLSLARIACTSNPDMRKMAPTGMRNSNNLEPFYPTRQLFKRWYLGVVSSLFSLRLSRIPDYSASVFLLCYQNHL</sequence>
<proteinExistence type="predicted"/>
<accession>A0A218UM72</accession>
<dbReference type="EMBL" id="MUZQ01000230">
    <property type="protein sequence ID" value="OWK54671.1"/>
    <property type="molecule type" value="Genomic_DNA"/>
</dbReference>
<comment type="caution">
    <text evidence="1">The sequence shown here is derived from an EMBL/GenBank/DDBJ whole genome shotgun (WGS) entry which is preliminary data.</text>
</comment>
<organism evidence="1 2">
    <name type="scientific">Lonchura striata</name>
    <name type="common">white-rumped munia</name>
    <dbReference type="NCBI Taxonomy" id="40157"/>
    <lineage>
        <taxon>Eukaryota</taxon>
        <taxon>Metazoa</taxon>
        <taxon>Chordata</taxon>
        <taxon>Craniata</taxon>
        <taxon>Vertebrata</taxon>
        <taxon>Euteleostomi</taxon>
        <taxon>Archelosauria</taxon>
        <taxon>Archosauria</taxon>
        <taxon>Dinosauria</taxon>
        <taxon>Saurischia</taxon>
        <taxon>Theropoda</taxon>
        <taxon>Coelurosauria</taxon>
        <taxon>Aves</taxon>
        <taxon>Neognathae</taxon>
        <taxon>Neoaves</taxon>
        <taxon>Telluraves</taxon>
        <taxon>Australaves</taxon>
        <taxon>Passeriformes</taxon>
        <taxon>Passeroidea</taxon>
        <taxon>Estrildidae</taxon>
        <taxon>Estrildinae</taxon>
        <taxon>Lonchura</taxon>
    </lineage>
</organism>
<dbReference type="AlphaFoldDB" id="A0A218UM72"/>
<gene>
    <name evidence="1" type="ORF">RLOC_00013211</name>
</gene>
<evidence type="ECO:0000313" key="2">
    <source>
        <dbReference type="Proteomes" id="UP000197619"/>
    </source>
</evidence>
<name>A0A218UM72_9PASE</name>
<evidence type="ECO:0000313" key="1">
    <source>
        <dbReference type="EMBL" id="OWK54671.1"/>
    </source>
</evidence>
<protein>
    <submittedName>
        <fullName evidence="1">Uncharacterized protein</fullName>
    </submittedName>
</protein>
<dbReference type="Proteomes" id="UP000197619">
    <property type="component" value="Unassembled WGS sequence"/>
</dbReference>
<reference evidence="1 2" key="1">
    <citation type="submission" date="2017-05" db="EMBL/GenBank/DDBJ databases">
        <title>Genome of assembly of the Bengalese finch, Lonchura striata domestica.</title>
        <authorList>
            <person name="Colquitt B.M."/>
            <person name="Brainard M.S."/>
        </authorList>
    </citation>
    <scope>NUCLEOTIDE SEQUENCE [LARGE SCALE GENOMIC DNA]</scope>
    <source>
        <strain evidence="1">White83orange57</strain>
    </source>
</reference>
<keyword evidence="2" id="KW-1185">Reference proteome</keyword>